<reference evidence="12" key="1">
    <citation type="journal article" date="2014" name="Int. J. Syst. Evol. Microbiol.">
        <title>Complete genome sequence of Corynebacterium casei LMG S-19264T (=DSM 44701T), isolated from a smear-ripened cheese.</title>
        <authorList>
            <consortium name="US DOE Joint Genome Institute (JGI-PGF)"/>
            <person name="Walter F."/>
            <person name="Albersmeier A."/>
            <person name="Kalinowski J."/>
            <person name="Ruckert C."/>
        </authorList>
    </citation>
    <scope>NUCLEOTIDE SEQUENCE</scope>
    <source>
        <strain evidence="12">CGMCC 1.15725</strain>
    </source>
</reference>
<dbReference type="SUPFAM" id="SSF158544">
    <property type="entry name" value="GspK insert domain-like"/>
    <property type="match status" value="1"/>
</dbReference>
<name>A0A8J2YXH1_9PROT</name>
<dbReference type="InterPro" id="IPR049031">
    <property type="entry name" value="T2SSK_SAM-like_1st"/>
</dbReference>
<evidence type="ECO:0000256" key="10">
    <source>
        <dbReference type="SAM" id="Phobius"/>
    </source>
</evidence>
<evidence type="ECO:0000256" key="5">
    <source>
        <dbReference type="ARBA" id="ARBA00022519"/>
    </source>
</evidence>
<sequence length="298" mass="31173">MVRRRAAAGRASGERGFALISVLAVLAILAVLVGGFALASRRSLELSRNAVAAATARARAEAGISLALAHLLDPDATQRWNADGRAHAVRFDGATITVTIQDEAGKIDLNWAPLELIAGLLAEVGVPTDAAQSILDAIDARRKAGTLPEAPPGDRAGAALLGGPRLRDLAGAPFRLVEELKSVPGVSQDLYDRLRPAVTVYSESRHIDPASAPRLVLLALPDMTPVSADAILAARPATGGQPRPDLPAAARAFIGGGDPRAVTITATVDHLTRRAVVSLTGRANQPYQILEWRQDFGS</sequence>
<evidence type="ECO:0000256" key="9">
    <source>
        <dbReference type="ARBA" id="ARBA00023136"/>
    </source>
</evidence>
<dbReference type="Proteomes" id="UP000646365">
    <property type="component" value="Unassembled WGS sequence"/>
</dbReference>
<evidence type="ECO:0000256" key="7">
    <source>
        <dbReference type="ARBA" id="ARBA00022927"/>
    </source>
</evidence>
<keyword evidence="8 10" id="KW-1133">Transmembrane helix</keyword>
<accession>A0A8J2YXH1</accession>
<keyword evidence="6 10" id="KW-0812">Transmembrane</keyword>
<dbReference type="GO" id="GO:0005886">
    <property type="term" value="C:plasma membrane"/>
    <property type="evidence" value="ECO:0007669"/>
    <property type="project" value="UniProtKB-SubCell"/>
</dbReference>
<evidence type="ECO:0000256" key="2">
    <source>
        <dbReference type="ARBA" id="ARBA00007246"/>
    </source>
</evidence>
<keyword evidence="9 10" id="KW-0472">Membrane</keyword>
<evidence type="ECO:0000256" key="8">
    <source>
        <dbReference type="ARBA" id="ARBA00022989"/>
    </source>
</evidence>
<feature type="transmembrane region" description="Helical" evidence="10">
    <location>
        <begin position="17"/>
        <end position="39"/>
    </location>
</feature>
<comment type="subcellular location">
    <subcellularLocation>
        <location evidence="1">Cell inner membrane</location>
    </subcellularLocation>
</comment>
<dbReference type="InterPro" id="IPR038072">
    <property type="entry name" value="GspK_central_sf"/>
</dbReference>
<proteinExistence type="inferred from homology"/>
<comment type="caution">
    <text evidence="12">The sequence shown here is derived from an EMBL/GenBank/DDBJ whole genome shotgun (WGS) entry which is preliminary data.</text>
</comment>
<organism evidence="12 13">
    <name type="scientific">Aliidongia dinghuensis</name>
    <dbReference type="NCBI Taxonomy" id="1867774"/>
    <lineage>
        <taxon>Bacteria</taxon>
        <taxon>Pseudomonadati</taxon>
        <taxon>Pseudomonadota</taxon>
        <taxon>Alphaproteobacteria</taxon>
        <taxon>Rhodospirillales</taxon>
        <taxon>Dongiaceae</taxon>
        <taxon>Aliidongia</taxon>
    </lineage>
</organism>
<evidence type="ECO:0000256" key="6">
    <source>
        <dbReference type="ARBA" id="ARBA00022692"/>
    </source>
</evidence>
<keyword evidence="5" id="KW-0997">Cell inner membrane</keyword>
<gene>
    <name evidence="12" type="ORF">GCM10011611_48730</name>
</gene>
<keyword evidence="13" id="KW-1185">Reference proteome</keyword>
<dbReference type="PANTHER" id="PTHR38831">
    <property type="entry name" value="TYPE II SECRETION SYSTEM PROTEIN K"/>
    <property type="match status" value="1"/>
</dbReference>
<dbReference type="PANTHER" id="PTHR38831:SF2">
    <property type="entry name" value="TYPE II SECRETION SYSTEM PROTEIN K"/>
    <property type="match status" value="1"/>
</dbReference>
<evidence type="ECO:0000313" key="13">
    <source>
        <dbReference type="Proteomes" id="UP000646365"/>
    </source>
</evidence>
<dbReference type="EMBL" id="BMJQ01000014">
    <property type="protein sequence ID" value="GGF36508.1"/>
    <property type="molecule type" value="Genomic_DNA"/>
</dbReference>
<evidence type="ECO:0000313" key="12">
    <source>
        <dbReference type="EMBL" id="GGF36508.1"/>
    </source>
</evidence>
<dbReference type="InterPro" id="IPR005628">
    <property type="entry name" value="GspK"/>
</dbReference>
<dbReference type="Pfam" id="PF21687">
    <property type="entry name" value="T2SSK_1st"/>
    <property type="match status" value="1"/>
</dbReference>
<dbReference type="GO" id="GO:0009306">
    <property type="term" value="P:protein secretion"/>
    <property type="evidence" value="ECO:0007669"/>
    <property type="project" value="InterPro"/>
</dbReference>
<keyword evidence="7" id="KW-0653">Protein transport</keyword>
<evidence type="ECO:0000256" key="3">
    <source>
        <dbReference type="ARBA" id="ARBA00022448"/>
    </source>
</evidence>
<dbReference type="AlphaFoldDB" id="A0A8J2YXH1"/>
<evidence type="ECO:0000256" key="1">
    <source>
        <dbReference type="ARBA" id="ARBA00004533"/>
    </source>
</evidence>
<keyword evidence="4" id="KW-1003">Cell membrane</keyword>
<dbReference type="Gene3D" id="1.10.40.60">
    <property type="entry name" value="EpsJ-like"/>
    <property type="match status" value="1"/>
</dbReference>
<comment type="similarity">
    <text evidence="2">Belongs to the GSP K family.</text>
</comment>
<dbReference type="RefSeq" id="WP_189050657.1">
    <property type="nucleotide sequence ID" value="NZ_BMJQ01000014.1"/>
</dbReference>
<evidence type="ECO:0000256" key="4">
    <source>
        <dbReference type="ARBA" id="ARBA00022475"/>
    </source>
</evidence>
<reference evidence="12" key="2">
    <citation type="submission" date="2020-09" db="EMBL/GenBank/DDBJ databases">
        <authorList>
            <person name="Sun Q."/>
            <person name="Zhou Y."/>
        </authorList>
    </citation>
    <scope>NUCLEOTIDE SEQUENCE</scope>
    <source>
        <strain evidence="12">CGMCC 1.15725</strain>
    </source>
</reference>
<keyword evidence="3" id="KW-0813">Transport</keyword>
<protein>
    <recommendedName>
        <fullName evidence="11">T2SS protein K first SAM-like domain-containing protein</fullName>
    </recommendedName>
</protein>
<feature type="domain" description="T2SS protein K first SAM-like" evidence="11">
    <location>
        <begin position="113"/>
        <end position="202"/>
    </location>
</feature>
<evidence type="ECO:0000259" key="11">
    <source>
        <dbReference type="Pfam" id="PF21687"/>
    </source>
</evidence>